<reference evidence="1 2" key="1">
    <citation type="submission" date="2019-01" db="EMBL/GenBank/DDBJ databases">
        <title>Sequencing of cultivated peanut Arachis hypogaea provides insights into genome evolution and oil improvement.</title>
        <authorList>
            <person name="Chen X."/>
        </authorList>
    </citation>
    <scope>NUCLEOTIDE SEQUENCE [LARGE SCALE GENOMIC DNA]</scope>
    <source>
        <strain evidence="2">cv. Fuhuasheng</strain>
        <tissue evidence="1">Leaves</tissue>
    </source>
</reference>
<organism evidence="1 2">
    <name type="scientific">Arachis hypogaea</name>
    <name type="common">Peanut</name>
    <dbReference type="NCBI Taxonomy" id="3818"/>
    <lineage>
        <taxon>Eukaryota</taxon>
        <taxon>Viridiplantae</taxon>
        <taxon>Streptophyta</taxon>
        <taxon>Embryophyta</taxon>
        <taxon>Tracheophyta</taxon>
        <taxon>Spermatophyta</taxon>
        <taxon>Magnoliopsida</taxon>
        <taxon>eudicotyledons</taxon>
        <taxon>Gunneridae</taxon>
        <taxon>Pentapetalae</taxon>
        <taxon>rosids</taxon>
        <taxon>fabids</taxon>
        <taxon>Fabales</taxon>
        <taxon>Fabaceae</taxon>
        <taxon>Papilionoideae</taxon>
        <taxon>50 kb inversion clade</taxon>
        <taxon>dalbergioids sensu lato</taxon>
        <taxon>Dalbergieae</taxon>
        <taxon>Pterocarpus clade</taxon>
        <taxon>Arachis</taxon>
    </lineage>
</organism>
<evidence type="ECO:0000313" key="2">
    <source>
        <dbReference type="Proteomes" id="UP000289738"/>
    </source>
</evidence>
<accession>A0A444Z0Q1</accession>
<evidence type="ECO:0000313" key="1">
    <source>
        <dbReference type="EMBL" id="RYR07769.1"/>
    </source>
</evidence>
<comment type="caution">
    <text evidence="1">The sequence shown here is derived from an EMBL/GenBank/DDBJ whole genome shotgun (WGS) entry which is preliminary data.</text>
</comment>
<dbReference type="EMBL" id="SDMP01000015">
    <property type="protein sequence ID" value="RYR07769.1"/>
    <property type="molecule type" value="Genomic_DNA"/>
</dbReference>
<proteinExistence type="predicted"/>
<protein>
    <submittedName>
        <fullName evidence="1">Uncharacterized protein</fullName>
    </submittedName>
</protein>
<name>A0A444Z0Q1_ARAHY</name>
<keyword evidence="2" id="KW-1185">Reference proteome</keyword>
<dbReference type="AlphaFoldDB" id="A0A444Z0Q1"/>
<dbReference type="Proteomes" id="UP000289738">
    <property type="component" value="Chromosome B05"/>
</dbReference>
<gene>
    <name evidence="1" type="ORF">Ahy_B05g075205</name>
</gene>
<sequence length="81" mass="9777">MSSRRSLLRQRAMVSEIGVSLLQLHFKKIFDHRMGQWLQQMLEDVRKGRDHLTTWIQPKIKKALLVHRETDEVFRYQCLTN</sequence>